<sequence length="53" mass="5791">MAGSLELAFALAEPVRRIAQVLAVPHGGDDRLPADEHCFILDELLVPMYVSDK</sequence>
<protein>
    <submittedName>
        <fullName evidence="1">Uncharacterized protein</fullName>
    </submittedName>
</protein>
<dbReference type="RefSeq" id="WP_006382827.1">
    <property type="nucleotide sequence ID" value="NZ_AEJB01000623.1"/>
</dbReference>
<keyword evidence="2" id="KW-1185">Reference proteome</keyword>
<comment type="caution">
    <text evidence="1">The sequence shown here is derived from an EMBL/GenBank/DDBJ whole genome shotgun (WGS) entry which is preliminary data.</text>
</comment>
<organism evidence="1 2">
    <name type="scientific">Streptomyces turgidiscabies (strain Car8)</name>
    <dbReference type="NCBI Taxonomy" id="698760"/>
    <lineage>
        <taxon>Bacteria</taxon>
        <taxon>Bacillati</taxon>
        <taxon>Actinomycetota</taxon>
        <taxon>Actinomycetes</taxon>
        <taxon>Kitasatosporales</taxon>
        <taxon>Streptomycetaceae</taxon>
        <taxon>Streptomyces</taxon>
    </lineage>
</organism>
<dbReference type="PATRIC" id="fig|698760.3.peg.8782"/>
<evidence type="ECO:0000313" key="2">
    <source>
        <dbReference type="Proteomes" id="UP000010931"/>
    </source>
</evidence>
<name>L7ES87_STRT8</name>
<reference evidence="1 2" key="1">
    <citation type="journal article" date="2011" name="Plasmid">
        <title>Streptomyces turgidiscabies Car8 contains a modular pathogenicity island that shares virulence genes with other actinobacterial plant pathogens.</title>
        <authorList>
            <person name="Huguet-Tapia J.C."/>
            <person name="Badger J.H."/>
            <person name="Loria R."/>
            <person name="Pettis G.S."/>
        </authorList>
    </citation>
    <scope>NUCLEOTIDE SEQUENCE [LARGE SCALE GENOMIC DNA]</scope>
    <source>
        <strain evidence="1 2">Car8</strain>
    </source>
</reference>
<accession>L7ES87</accession>
<dbReference type="GeneID" id="97406175"/>
<gene>
    <name evidence="1" type="ORF">STRTUCAR8_04760</name>
</gene>
<dbReference type="AlphaFoldDB" id="L7ES87"/>
<dbReference type="EMBL" id="AEJB01000623">
    <property type="protein sequence ID" value="ELP62288.1"/>
    <property type="molecule type" value="Genomic_DNA"/>
</dbReference>
<dbReference type="Proteomes" id="UP000010931">
    <property type="component" value="Unassembled WGS sequence"/>
</dbReference>
<proteinExistence type="predicted"/>
<evidence type="ECO:0000313" key="1">
    <source>
        <dbReference type="EMBL" id="ELP62288.1"/>
    </source>
</evidence>